<dbReference type="Gene3D" id="1.10.1220.10">
    <property type="entry name" value="Met repressor-like"/>
    <property type="match status" value="1"/>
</dbReference>
<dbReference type="InterPro" id="IPR010985">
    <property type="entry name" value="Ribbon_hlx_hlx"/>
</dbReference>
<dbReference type="KEGG" id="eex:EZJ17_06575"/>
<dbReference type="EMBL" id="CP038018">
    <property type="protein sequence ID" value="QED92307.1"/>
    <property type="molecule type" value="Genomic_DNA"/>
</dbReference>
<keyword evidence="2" id="KW-1185">Reference proteome</keyword>
<evidence type="ECO:0008006" key="3">
    <source>
        <dbReference type="Google" id="ProtNLM"/>
    </source>
</evidence>
<organism evidence="1 2">
    <name type="scientific">Eikenella exigua</name>
    <dbReference type="NCBI Taxonomy" id="2528037"/>
    <lineage>
        <taxon>Bacteria</taxon>
        <taxon>Pseudomonadati</taxon>
        <taxon>Pseudomonadota</taxon>
        <taxon>Betaproteobacteria</taxon>
        <taxon>Neisseriales</taxon>
        <taxon>Neisseriaceae</taxon>
        <taxon>Eikenella</taxon>
    </lineage>
</organism>
<dbReference type="SUPFAM" id="SSF47598">
    <property type="entry name" value="Ribbon-helix-helix"/>
    <property type="match status" value="1"/>
</dbReference>
<evidence type="ECO:0000313" key="2">
    <source>
        <dbReference type="Proteomes" id="UP000326695"/>
    </source>
</evidence>
<gene>
    <name evidence="1" type="ORF">EZJ17_06575</name>
</gene>
<dbReference type="GO" id="GO:0006355">
    <property type="term" value="P:regulation of DNA-templated transcription"/>
    <property type="evidence" value="ECO:0007669"/>
    <property type="project" value="InterPro"/>
</dbReference>
<protein>
    <recommendedName>
        <fullName evidence="3">Arc-like DNA binding domain-containing protein</fullName>
    </recommendedName>
</protein>
<dbReference type="Proteomes" id="UP000326695">
    <property type="component" value="Chromosome"/>
</dbReference>
<sequence length="68" mass="7480">MLKKETKLVSVRVPLDIAEWIQSRATNNVRTVSGEIVSIIKDCRNCERNKIAPVVAATGTQALKSITN</sequence>
<reference evidence="2" key="1">
    <citation type="journal article" date="2019" name="J. Anim. Genet.">
        <title>Description and whole genome sequencing of Eikenella exigua sp. nov., isolated from brain abscess and blood.</title>
        <authorList>
            <person name="Stormo K.A."/>
            <person name="Nygaard R.M."/>
            <person name="Bruvold T.S."/>
            <person name="Dimmen G."/>
            <person name="Lindemann P.C."/>
            <person name="Jordal S."/>
            <person name="Kommedal O."/>
        </authorList>
    </citation>
    <scope>NUCLEOTIDE SEQUENCE [LARGE SCALE GENOMIC DNA]</scope>
    <source>
        <strain evidence="2">PXX</strain>
    </source>
</reference>
<dbReference type="InterPro" id="IPR013321">
    <property type="entry name" value="Arc_rbn_hlx_hlx"/>
</dbReference>
<accession>A0AAX1F8A9</accession>
<name>A0AAX1F8A9_9NEIS</name>
<evidence type="ECO:0000313" key="1">
    <source>
        <dbReference type="EMBL" id="QED92307.1"/>
    </source>
</evidence>
<dbReference type="RefSeq" id="WP_151086325.1">
    <property type="nucleotide sequence ID" value="NZ_CP038018.1"/>
</dbReference>
<proteinExistence type="predicted"/>
<dbReference type="AlphaFoldDB" id="A0AAX1F8A9"/>